<feature type="region of interest" description="Disordered" evidence="1">
    <location>
        <begin position="170"/>
        <end position="220"/>
    </location>
</feature>
<name>A0A8H3AAW0_9AGAM</name>
<feature type="compositionally biased region" description="Low complexity" evidence="1">
    <location>
        <begin position="184"/>
        <end position="203"/>
    </location>
</feature>
<dbReference type="GO" id="GO:0000307">
    <property type="term" value="C:cyclin-dependent protein kinase holoenzyme complex"/>
    <property type="evidence" value="ECO:0007669"/>
    <property type="project" value="TreeGrafter"/>
</dbReference>
<organism evidence="2 3">
    <name type="scientific">Rhizoctonia solani</name>
    <dbReference type="NCBI Taxonomy" id="456999"/>
    <lineage>
        <taxon>Eukaryota</taxon>
        <taxon>Fungi</taxon>
        <taxon>Dikarya</taxon>
        <taxon>Basidiomycota</taxon>
        <taxon>Agaricomycotina</taxon>
        <taxon>Agaricomycetes</taxon>
        <taxon>Cantharellales</taxon>
        <taxon>Ceratobasidiaceae</taxon>
        <taxon>Rhizoctonia</taxon>
    </lineage>
</organism>
<accession>A0A8H3AAW0</accession>
<evidence type="ECO:0000313" key="2">
    <source>
        <dbReference type="EMBL" id="CAE6416520.1"/>
    </source>
</evidence>
<evidence type="ECO:0008006" key="4">
    <source>
        <dbReference type="Google" id="ProtNLM"/>
    </source>
</evidence>
<dbReference type="EMBL" id="CAJMWX010000413">
    <property type="protein sequence ID" value="CAE6416520.1"/>
    <property type="molecule type" value="Genomic_DNA"/>
</dbReference>
<comment type="caution">
    <text evidence="2">The sequence shown here is derived from an EMBL/GenBank/DDBJ whole genome shotgun (WGS) entry which is preliminary data.</text>
</comment>
<dbReference type="Gene3D" id="1.10.472.10">
    <property type="entry name" value="Cyclin-like"/>
    <property type="match status" value="1"/>
</dbReference>
<dbReference type="CDD" id="cd20557">
    <property type="entry name" value="CYCLIN_ScPCL1-like"/>
    <property type="match status" value="1"/>
</dbReference>
<proteinExistence type="predicted"/>
<protein>
    <recommendedName>
        <fullName evidence="4">Cyclin N-terminal domain-containing protein</fullName>
    </recommendedName>
</protein>
<dbReference type="PANTHER" id="PTHR15615">
    <property type="match status" value="1"/>
</dbReference>
<evidence type="ECO:0000256" key="1">
    <source>
        <dbReference type="SAM" id="MobiDB-lite"/>
    </source>
</evidence>
<dbReference type="GO" id="GO:0016538">
    <property type="term" value="F:cyclin-dependent protein serine/threonine kinase regulator activity"/>
    <property type="evidence" value="ECO:0007669"/>
    <property type="project" value="TreeGrafter"/>
</dbReference>
<dbReference type="GO" id="GO:0005634">
    <property type="term" value="C:nucleus"/>
    <property type="evidence" value="ECO:0007669"/>
    <property type="project" value="TreeGrafter"/>
</dbReference>
<dbReference type="InterPro" id="IPR013922">
    <property type="entry name" value="Cyclin_PHO80-like"/>
</dbReference>
<evidence type="ECO:0000313" key="3">
    <source>
        <dbReference type="Proteomes" id="UP000663888"/>
    </source>
</evidence>
<sequence length="393" mass="42628">MVQVPPPLQPPSHKPRPSIYRCTPLSSRHTLSSHEFAFSLAKHNNAVERAAIRKLATQLHRSSLPKLKSTTVTPVITSSLSALALLSDNLAPPTPSTPPTPLEVDQGPFPEVKPKADIFGNTTKSDELLDLTLAALYSIYIEDFSQDSVSSQKLAMQPGIGATSSEIGAYRDHCDQSPGLTDGSSVSSASSTPSVNTPPSMSPEFHPEIAYSSREGTPHDHTAAYSAAAVKAKMQSIGRTQSLPSNYQYKAQTTAPRPVLEDKSLRWFLIELLRRSRASASVVQLALHYLKQAREPVGEILDQKFKSVRVSGEDGVGSDIDSPLVDPRKLVLAAIMLSTKILHDHAPNSRAWSRVCGLEARQVSACESALGQALNWELMHMIVGPRDDSVLFE</sequence>
<reference evidence="2" key="1">
    <citation type="submission" date="2021-01" db="EMBL/GenBank/DDBJ databases">
        <authorList>
            <person name="Kaushik A."/>
        </authorList>
    </citation>
    <scope>NUCLEOTIDE SEQUENCE</scope>
    <source>
        <strain evidence="2">AG4-R118</strain>
    </source>
</reference>
<dbReference type="Proteomes" id="UP000663888">
    <property type="component" value="Unassembled WGS sequence"/>
</dbReference>
<dbReference type="AlphaFoldDB" id="A0A8H3AAW0"/>
<dbReference type="GO" id="GO:0019901">
    <property type="term" value="F:protein kinase binding"/>
    <property type="evidence" value="ECO:0007669"/>
    <property type="project" value="InterPro"/>
</dbReference>
<gene>
    <name evidence="2" type="ORF">RDB_LOCUS17836</name>
</gene>
<dbReference type="PANTHER" id="PTHR15615:SF36">
    <property type="entry name" value="PHO85 CYCLIN-5"/>
    <property type="match status" value="1"/>
</dbReference>